<evidence type="ECO:0000256" key="2">
    <source>
        <dbReference type="ARBA" id="ARBA00007267"/>
    </source>
</evidence>
<dbReference type="SMART" id="SM01114">
    <property type="entry name" value="CXC"/>
    <property type="match status" value="2"/>
</dbReference>
<dbReference type="PANTHER" id="PTHR12446">
    <property type="entry name" value="TESMIN/TSO1-RELATED"/>
    <property type="match status" value="1"/>
</dbReference>
<feature type="region of interest" description="Disordered" evidence="4">
    <location>
        <begin position="365"/>
        <end position="388"/>
    </location>
</feature>
<comment type="caution">
    <text evidence="6">The sequence shown here is derived from an EMBL/GenBank/DDBJ whole genome shotgun (WGS) entry which is preliminary data.</text>
</comment>
<evidence type="ECO:0000259" key="5">
    <source>
        <dbReference type="PROSITE" id="PS51634"/>
    </source>
</evidence>
<feature type="region of interest" description="Disordered" evidence="4">
    <location>
        <begin position="1"/>
        <end position="27"/>
    </location>
</feature>
<feature type="compositionally biased region" description="Low complexity" evidence="4">
    <location>
        <begin position="7"/>
        <end position="27"/>
    </location>
</feature>
<comment type="subcellular location">
    <subcellularLocation>
        <location evidence="1">Nucleus</location>
    </subcellularLocation>
</comment>
<keyword evidence="3" id="KW-0539">Nucleus</keyword>
<keyword evidence="7" id="KW-1185">Reference proteome</keyword>
<feature type="region of interest" description="Disordered" evidence="4">
    <location>
        <begin position="160"/>
        <end position="179"/>
    </location>
</feature>
<dbReference type="EMBL" id="QPKB01000001">
    <property type="protein sequence ID" value="RWR73439.1"/>
    <property type="molecule type" value="Genomic_DNA"/>
</dbReference>
<dbReference type="PANTHER" id="PTHR12446:SF34">
    <property type="entry name" value="PROTEIN LIN-54 HOMOLOG"/>
    <property type="match status" value="1"/>
</dbReference>
<evidence type="ECO:0000256" key="3">
    <source>
        <dbReference type="ARBA" id="ARBA00023242"/>
    </source>
</evidence>
<reference evidence="6 7" key="1">
    <citation type="journal article" date="2019" name="Nat. Plants">
        <title>Stout camphor tree genome fills gaps in understanding of flowering plant genome evolution.</title>
        <authorList>
            <person name="Chaw S.M."/>
            <person name="Liu Y.C."/>
            <person name="Wu Y.W."/>
            <person name="Wang H.Y."/>
            <person name="Lin C.I."/>
            <person name="Wu C.S."/>
            <person name="Ke H.M."/>
            <person name="Chang L.Y."/>
            <person name="Hsu C.Y."/>
            <person name="Yang H.T."/>
            <person name="Sudianto E."/>
            <person name="Hsu M.H."/>
            <person name="Wu K.P."/>
            <person name="Wang L.N."/>
            <person name="Leebens-Mack J.H."/>
            <person name="Tsai I.J."/>
        </authorList>
    </citation>
    <scope>NUCLEOTIDE SEQUENCE [LARGE SCALE GENOMIC DNA]</scope>
    <source>
        <strain evidence="7">cv. Chaw 1501</strain>
        <tissue evidence="6">Young leaves</tissue>
    </source>
</reference>
<name>A0A443N4J4_9MAGN</name>
<comment type="similarity">
    <text evidence="2">Belongs to the lin-54 family.</text>
</comment>
<dbReference type="PROSITE" id="PS51634">
    <property type="entry name" value="CRC"/>
    <property type="match status" value="1"/>
</dbReference>
<feature type="region of interest" description="Disordered" evidence="4">
    <location>
        <begin position="509"/>
        <end position="532"/>
    </location>
</feature>
<dbReference type="InterPro" id="IPR028307">
    <property type="entry name" value="Lin-54_fam"/>
</dbReference>
<dbReference type="AlphaFoldDB" id="A0A443N4J4"/>
<gene>
    <name evidence="6" type="ORF">CKAN_00171700</name>
</gene>
<evidence type="ECO:0000313" key="7">
    <source>
        <dbReference type="Proteomes" id="UP000283530"/>
    </source>
</evidence>
<feature type="region of interest" description="Disordered" evidence="4">
    <location>
        <begin position="544"/>
        <end position="569"/>
    </location>
</feature>
<organism evidence="6 7">
    <name type="scientific">Cinnamomum micranthum f. kanehirae</name>
    <dbReference type="NCBI Taxonomy" id="337451"/>
    <lineage>
        <taxon>Eukaryota</taxon>
        <taxon>Viridiplantae</taxon>
        <taxon>Streptophyta</taxon>
        <taxon>Embryophyta</taxon>
        <taxon>Tracheophyta</taxon>
        <taxon>Spermatophyta</taxon>
        <taxon>Magnoliopsida</taxon>
        <taxon>Magnoliidae</taxon>
        <taxon>Laurales</taxon>
        <taxon>Lauraceae</taxon>
        <taxon>Cinnamomum</taxon>
    </lineage>
</organism>
<evidence type="ECO:0000256" key="4">
    <source>
        <dbReference type="SAM" id="MobiDB-lite"/>
    </source>
</evidence>
<proteinExistence type="inferred from homology"/>
<dbReference type="InterPro" id="IPR033467">
    <property type="entry name" value="Tesmin/TSO1-like_CXC"/>
</dbReference>
<feature type="compositionally biased region" description="Polar residues" evidence="4">
    <location>
        <begin position="509"/>
        <end position="523"/>
    </location>
</feature>
<sequence>MEQGLQSAAAPASVSAPVASPVSASAPVAAPPDFPAKKLARQLDFTTALCSTAPTAAVALETPMPVPQPLTLRPSLSTVVKVESPRSRPRPPFEVKDVTPKKPKQCNCKHSRCLKLYCECFASGIYCDGCNCVNCYNNADNDAARQEAIGLTLERNPNAFRPKIASSPNATRDRKDESGELPLIGKHNKGCHCKKSGCLKKYCECFQANILCSENCKCLECKNFEGSEERRALFHVDHGSTLTYIQQAANAALTGAIGTSGYASSPTLKRRKMQDPYFGTIKDPSVHRPGQFPQANMKTNAPSISLTSVPSARVVNPAVAGSSKVTYRSLLADIVQPEDVTDLCGRLVVASVEAAKTLSERKVLEENQGGKDQMEVSLASSTREGNDCQRELDVQKTEVDGRSNVVNQTDKMCTDESGSDGADVQKGRPMSPGTLALMCDEQDTSFMASASPSGAAGLGRGTPLRSPFGQGMTEVYAEQERRVLTKFRETLQHLITLGNLKGSQFSSLAAQTETSHSELTGNSEGKAMATAAGEASQVANVVTSNSLPPKVGHPVENGQFKLKTENMEM</sequence>
<evidence type="ECO:0000256" key="1">
    <source>
        <dbReference type="ARBA" id="ARBA00004123"/>
    </source>
</evidence>
<dbReference type="InterPro" id="IPR005172">
    <property type="entry name" value="CRC"/>
</dbReference>
<feature type="compositionally biased region" description="Basic and acidic residues" evidence="4">
    <location>
        <begin position="365"/>
        <end position="374"/>
    </location>
</feature>
<dbReference type="STRING" id="337451.A0A443N4J4"/>
<protein>
    <submittedName>
        <fullName evidence="6">Protein tesmin/TSO1-like protein CXC 5</fullName>
    </submittedName>
</protein>
<accession>A0A443N4J4</accession>
<evidence type="ECO:0000313" key="6">
    <source>
        <dbReference type="EMBL" id="RWR73439.1"/>
    </source>
</evidence>
<feature type="domain" description="CRC" evidence="5">
    <location>
        <begin position="102"/>
        <end position="226"/>
    </location>
</feature>
<dbReference type="Pfam" id="PF03638">
    <property type="entry name" value="TCR"/>
    <property type="match status" value="2"/>
</dbReference>
<dbReference type="GO" id="GO:0006355">
    <property type="term" value="P:regulation of DNA-templated transcription"/>
    <property type="evidence" value="ECO:0007669"/>
    <property type="project" value="TreeGrafter"/>
</dbReference>
<dbReference type="OrthoDB" id="6283463at2759"/>
<dbReference type="Proteomes" id="UP000283530">
    <property type="component" value="Unassembled WGS sequence"/>
</dbReference>
<dbReference type="GO" id="GO:0005634">
    <property type="term" value="C:nucleus"/>
    <property type="evidence" value="ECO:0007669"/>
    <property type="project" value="UniProtKB-SubCell"/>
</dbReference>